<reference evidence="3" key="1">
    <citation type="journal article" date="2019" name="Int. J. Syst. Evol. Microbiol.">
        <title>The Global Catalogue of Microorganisms (GCM) 10K type strain sequencing project: providing services to taxonomists for standard genome sequencing and annotation.</title>
        <authorList>
            <consortium name="The Broad Institute Genomics Platform"/>
            <consortium name="The Broad Institute Genome Sequencing Center for Infectious Disease"/>
            <person name="Wu L."/>
            <person name="Ma J."/>
        </authorList>
    </citation>
    <scope>NUCLEOTIDE SEQUENCE [LARGE SCALE GENOMIC DNA]</scope>
    <source>
        <strain evidence="3">JCM 18127</strain>
    </source>
</reference>
<proteinExistence type="predicted"/>
<feature type="transmembrane region" description="Helical" evidence="1">
    <location>
        <begin position="194"/>
        <end position="214"/>
    </location>
</feature>
<comment type="caution">
    <text evidence="2">The sequence shown here is derived from an EMBL/GenBank/DDBJ whole genome shotgun (WGS) entry which is preliminary data.</text>
</comment>
<feature type="transmembrane region" description="Helical" evidence="1">
    <location>
        <begin position="350"/>
        <end position="371"/>
    </location>
</feature>
<organism evidence="2 3">
    <name type="scientific">Nocardioides nanhaiensis</name>
    <dbReference type="NCBI Taxonomy" id="1476871"/>
    <lineage>
        <taxon>Bacteria</taxon>
        <taxon>Bacillati</taxon>
        <taxon>Actinomycetota</taxon>
        <taxon>Actinomycetes</taxon>
        <taxon>Propionibacteriales</taxon>
        <taxon>Nocardioidaceae</taxon>
        <taxon>Nocardioides</taxon>
    </lineage>
</organism>
<evidence type="ECO:0000313" key="2">
    <source>
        <dbReference type="EMBL" id="GAA4698610.1"/>
    </source>
</evidence>
<feature type="transmembrane region" description="Helical" evidence="1">
    <location>
        <begin position="438"/>
        <end position="458"/>
    </location>
</feature>
<protein>
    <submittedName>
        <fullName evidence="2">Exporter of polyketide antibiotics</fullName>
    </submittedName>
</protein>
<dbReference type="EMBL" id="BAABIM010000005">
    <property type="protein sequence ID" value="GAA4698610.1"/>
    <property type="molecule type" value="Genomic_DNA"/>
</dbReference>
<name>A0ABP8X299_9ACTN</name>
<feature type="transmembrane region" description="Helical" evidence="1">
    <location>
        <begin position="506"/>
        <end position="529"/>
    </location>
</feature>
<sequence length="536" mass="53879">MSGQTGVLTGTWPLPRLSLRRDRLSLPAWLVGLGGLIVASATAVPAVYDTPEKIAGYARSVGSSPVSYLMSGRQAGLDTLGGVVANEISQVAQLGVALMVAFLVVRHTRAEEESGRAELLRSTALGRHSAAVVAIVLASTAAVLLGAVTTLAMLAVEVDAVGALTYGTGLALQGAVYAAVALLVAQLASSARGALGLAGAAVGVGYLVRGLGALQDTALVWSSPFGWAQGLDAFGRERWWPALLLVGATAGLLALAGWLTAHRDHGGGLLAARPGPERAADRLGSPLGLALRAQRGLLLGWGAGLATLGLLYGAVLPTLPDLVASNPEIADVFGGAAGAEQALVLAFLRYVHVFLALLVAAAAVASALRLRAEEESGRLELLLATPARRPQVLLAAVTVAALAVVVLSALAGLGLGVGELAATPGAGVADLGTRVVDQLAYGPAAAVLAGLAVAVVGLQPRWSVLAWAALALVGTQVLLGETLRLPDSVSAASPFEHLPGLPVEPFTVAPGAVELGVAAALVVLGLVGLRRRDVGG</sequence>
<gene>
    <name evidence="2" type="ORF">GCM10023226_41500</name>
</gene>
<feature type="transmembrane region" description="Helical" evidence="1">
    <location>
        <begin position="392"/>
        <end position="418"/>
    </location>
</feature>
<dbReference type="Proteomes" id="UP001500621">
    <property type="component" value="Unassembled WGS sequence"/>
</dbReference>
<accession>A0ABP8X299</accession>
<feature type="transmembrane region" description="Helical" evidence="1">
    <location>
        <begin position="26"/>
        <end position="48"/>
    </location>
</feature>
<keyword evidence="1" id="KW-1133">Transmembrane helix</keyword>
<feature type="transmembrane region" description="Helical" evidence="1">
    <location>
        <begin position="465"/>
        <end position="486"/>
    </location>
</feature>
<feature type="transmembrane region" description="Helical" evidence="1">
    <location>
        <begin position="239"/>
        <end position="259"/>
    </location>
</feature>
<dbReference type="RefSeq" id="WP_345271809.1">
    <property type="nucleotide sequence ID" value="NZ_BAABIM010000005.1"/>
</dbReference>
<feature type="transmembrane region" description="Helical" evidence="1">
    <location>
        <begin position="129"/>
        <end position="154"/>
    </location>
</feature>
<feature type="transmembrane region" description="Helical" evidence="1">
    <location>
        <begin position="296"/>
        <end position="315"/>
    </location>
</feature>
<evidence type="ECO:0000313" key="3">
    <source>
        <dbReference type="Proteomes" id="UP001500621"/>
    </source>
</evidence>
<keyword evidence="3" id="KW-1185">Reference proteome</keyword>
<keyword evidence="1" id="KW-0472">Membrane</keyword>
<evidence type="ECO:0000256" key="1">
    <source>
        <dbReference type="SAM" id="Phobius"/>
    </source>
</evidence>
<keyword evidence="1" id="KW-0812">Transmembrane</keyword>
<feature type="transmembrane region" description="Helical" evidence="1">
    <location>
        <begin position="166"/>
        <end position="187"/>
    </location>
</feature>